<dbReference type="Gene3D" id="2.60.120.330">
    <property type="entry name" value="B-lactam Antibiotic, Isopenicillin N Synthase, Chain"/>
    <property type="match status" value="1"/>
</dbReference>
<dbReference type="PRINTS" id="PR00682">
    <property type="entry name" value="IPNSYNTHASE"/>
</dbReference>
<keyword evidence="6" id="KW-1185">Reference proteome</keyword>
<keyword evidence="2" id="KW-0408">Iron</keyword>
<dbReference type="OrthoDB" id="288590at2759"/>
<dbReference type="GO" id="GO:0016491">
    <property type="term" value="F:oxidoreductase activity"/>
    <property type="evidence" value="ECO:0007669"/>
    <property type="project" value="UniProtKB-KW"/>
</dbReference>
<evidence type="ECO:0000259" key="4">
    <source>
        <dbReference type="PROSITE" id="PS51471"/>
    </source>
</evidence>
<dbReference type="InterPro" id="IPR027443">
    <property type="entry name" value="IPNS-like_sf"/>
</dbReference>
<reference evidence="5" key="1">
    <citation type="journal article" date="2020" name="Stud. Mycol.">
        <title>101 Dothideomycetes genomes: a test case for predicting lifestyles and emergence of pathogens.</title>
        <authorList>
            <person name="Haridas S."/>
            <person name="Albert R."/>
            <person name="Binder M."/>
            <person name="Bloem J."/>
            <person name="Labutti K."/>
            <person name="Salamov A."/>
            <person name="Andreopoulos B."/>
            <person name="Baker S."/>
            <person name="Barry K."/>
            <person name="Bills G."/>
            <person name="Bluhm B."/>
            <person name="Cannon C."/>
            <person name="Castanera R."/>
            <person name="Culley D."/>
            <person name="Daum C."/>
            <person name="Ezra D."/>
            <person name="Gonzalez J."/>
            <person name="Henrissat B."/>
            <person name="Kuo A."/>
            <person name="Liang C."/>
            <person name="Lipzen A."/>
            <person name="Lutzoni F."/>
            <person name="Magnuson J."/>
            <person name="Mondo S."/>
            <person name="Nolan M."/>
            <person name="Ohm R."/>
            <person name="Pangilinan J."/>
            <person name="Park H.-J."/>
            <person name="Ramirez L."/>
            <person name="Alfaro M."/>
            <person name="Sun H."/>
            <person name="Tritt A."/>
            <person name="Yoshinaga Y."/>
            <person name="Zwiers L.-H."/>
            <person name="Turgeon B."/>
            <person name="Goodwin S."/>
            <person name="Spatafora J."/>
            <person name="Crous P."/>
            <person name="Grigoriev I."/>
        </authorList>
    </citation>
    <scope>NUCLEOTIDE SEQUENCE</scope>
    <source>
        <strain evidence="5">ATCC 36951</strain>
    </source>
</reference>
<dbReference type="PANTHER" id="PTHR47990">
    <property type="entry name" value="2-OXOGLUTARATE (2OG) AND FE(II)-DEPENDENT OXYGENASE SUPERFAMILY PROTEIN-RELATED"/>
    <property type="match status" value="1"/>
</dbReference>
<organism evidence="5 6">
    <name type="scientific">Zasmidium cellare ATCC 36951</name>
    <dbReference type="NCBI Taxonomy" id="1080233"/>
    <lineage>
        <taxon>Eukaryota</taxon>
        <taxon>Fungi</taxon>
        <taxon>Dikarya</taxon>
        <taxon>Ascomycota</taxon>
        <taxon>Pezizomycotina</taxon>
        <taxon>Dothideomycetes</taxon>
        <taxon>Dothideomycetidae</taxon>
        <taxon>Mycosphaerellales</taxon>
        <taxon>Mycosphaerellaceae</taxon>
        <taxon>Zasmidium</taxon>
    </lineage>
</organism>
<dbReference type="SUPFAM" id="SSF51197">
    <property type="entry name" value="Clavaminate synthase-like"/>
    <property type="match status" value="1"/>
</dbReference>
<name>A0A6A6CPN9_ZASCE</name>
<protein>
    <recommendedName>
        <fullName evidence="4">Fe2OG dioxygenase domain-containing protein</fullName>
    </recommendedName>
</protein>
<evidence type="ECO:0000256" key="3">
    <source>
        <dbReference type="SAM" id="MobiDB-lite"/>
    </source>
</evidence>
<dbReference type="InterPro" id="IPR026992">
    <property type="entry name" value="DIOX_N"/>
</dbReference>
<evidence type="ECO:0000313" key="5">
    <source>
        <dbReference type="EMBL" id="KAF2168100.1"/>
    </source>
</evidence>
<dbReference type="InterPro" id="IPR044861">
    <property type="entry name" value="IPNS-like_FE2OG_OXY"/>
</dbReference>
<dbReference type="Pfam" id="PF03171">
    <property type="entry name" value="2OG-FeII_Oxy"/>
    <property type="match status" value="1"/>
</dbReference>
<gene>
    <name evidence="5" type="ORF">M409DRAFT_21545</name>
</gene>
<keyword evidence="2" id="KW-0479">Metal-binding</keyword>
<evidence type="ECO:0000256" key="1">
    <source>
        <dbReference type="ARBA" id="ARBA00008056"/>
    </source>
</evidence>
<feature type="region of interest" description="Disordered" evidence="3">
    <location>
        <begin position="121"/>
        <end position="153"/>
    </location>
</feature>
<dbReference type="Proteomes" id="UP000799537">
    <property type="component" value="Unassembled WGS sequence"/>
</dbReference>
<feature type="domain" description="Fe2OG dioxygenase" evidence="4">
    <location>
        <begin position="197"/>
        <end position="297"/>
    </location>
</feature>
<feature type="compositionally biased region" description="Basic and acidic residues" evidence="3">
    <location>
        <begin position="131"/>
        <end position="141"/>
    </location>
</feature>
<dbReference type="GeneID" id="54559179"/>
<evidence type="ECO:0000313" key="6">
    <source>
        <dbReference type="Proteomes" id="UP000799537"/>
    </source>
</evidence>
<dbReference type="GO" id="GO:0044283">
    <property type="term" value="P:small molecule biosynthetic process"/>
    <property type="evidence" value="ECO:0007669"/>
    <property type="project" value="UniProtKB-ARBA"/>
</dbReference>
<dbReference type="GO" id="GO:0046872">
    <property type="term" value="F:metal ion binding"/>
    <property type="evidence" value="ECO:0007669"/>
    <property type="project" value="UniProtKB-KW"/>
</dbReference>
<dbReference type="InterPro" id="IPR005123">
    <property type="entry name" value="Oxoglu/Fe-dep_dioxygenase_dom"/>
</dbReference>
<accession>A0A6A6CPN9</accession>
<dbReference type="EMBL" id="ML993591">
    <property type="protein sequence ID" value="KAF2168100.1"/>
    <property type="molecule type" value="Genomic_DNA"/>
</dbReference>
<dbReference type="RefSeq" id="XP_033668989.1">
    <property type="nucleotide sequence ID" value="XM_033805907.1"/>
</dbReference>
<proteinExistence type="inferred from homology"/>
<dbReference type="PROSITE" id="PS51471">
    <property type="entry name" value="FE2OG_OXY"/>
    <property type="match status" value="1"/>
</dbReference>
<keyword evidence="2" id="KW-0560">Oxidoreductase</keyword>
<sequence>MEQFTSFSGRKRQLAGNTVRKADFDEIPTISLRAPEERIIEQLRDACTRVGFFYIKDHDVPQGTIDQIFATAKEFFDQPLDTKSEIHYKKSSILRGYEPMAEVRTDETKKADLNEAFNCGYEADLDPTQDNEAREESKDAANETPMQGPNAWPSMPGFKDSVAAYYGEVLTLARRMVRLFAKVLELPADHFDKSVSKPGAMLRLLKYPVQDPSQPDALGIGAHTDIEAFTILCQGSQPALQILNAEGQWIQAPPVPGTFVVNIGDMLSRWSNDVFISTVHRVHASCERYSIPFFFGPSYDTVLHPLPTCVGETGEAAYEPIVAGDYVWQRLARSRLSKEEAESKSFVQAPAAAA</sequence>
<dbReference type="InterPro" id="IPR050231">
    <property type="entry name" value="Iron_ascorbate_oxido_reductase"/>
</dbReference>
<dbReference type="Pfam" id="PF14226">
    <property type="entry name" value="DIOX_N"/>
    <property type="match status" value="1"/>
</dbReference>
<dbReference type="AlphaFoldDB" id="A0A6A6CPN9"/>
<evidence type="ECO:0000256" key="2">
    <source>
        <dbReference type="RuleBase" id="RU003682"/>
    </source>
</evidence>
<comment type="similarity">
    <text evidence="1 2">Belongs to the iron/ascorbate-dependent oxidoreductase family.</text>
</comment>